<dbReference type="PROSITE" id="PS50004">
    <property type="entry name" value="C2"/>
    <property type="match status" value="2"/>
</dbReference>
<evidence type="ECO:0000256" key="9">
    <source>
        <dbReference type="ARBA" id="ARBA00022837"/>
    </source>
</evidence>
<evidence type="ECO:0000313" key="13">
    <source>
        <dbReference type="EMBL" id="KAL0481100.1"/>
    </source>
</evidence>
<dbReference type="CDD" id="cd04048">
    <property type="entry name" value="C2A_Copine"/>
    <property type="match status" value="1"/>
</dbReference>
<dbReference type="GO" id="GO:0046872">
    <property type="term" value="F:metal ion binding"/>
    <property type="evidence" value="ECO:0007669"/>
    <property type="project" value="UniProtKB-KW"/>
</dbReference>
<evidence type="ECO:0000256" key="10">
    <source>
        <dbReference type="ARBA" id="ARBA00023136"/>
    </source>
</evidence>
<dbReference type="FunFam" id="2.60.40.150:FF:000042">
    <property type="entry name" value="Copine 3"/>
    <property type="match status" value="1"/>
</dbReference>
<gene>
    <name evidence="13" type="ORF">AKO1_012868</name>
</gene>
<keyword evidence="7" id="KW-0479">Metal-binding</keyword>
<dbReference type="GO" id="GO:0005886">
    <property type="term" value="C:plasma membrane"/>
    <property type="evidence" value="ECO:0007669"/>
    <property type="project" value="UniProtKB-SubCell"/>
</dbReference>
<evidence type="ECO:0000256" key="8">
    <source>
        <dbReference type="ARBA" id="ARBA00022737"/>
    </source>
</evidence>
<keyword evidence="8" id="KW-0677">Repeat</keyword>
<organism evidence="13 14">
    <name type="scientific">Acrasis kona</name>
    <dbReference type="NCBI Taxonomy" id="1008807"/>
    <lineage>
        <taxon>Eukaryota</taxon>
        <taxon>Discoba</taxon>
        <taxon>Heterolobosea</taxon>
        <taxon>Tetramitia</taxon>
        <taxon>Eutetramitia</taxon>
        <taxon>Acrasidae</taxon>
        <taxon>Acrasis</taxon>
    </lineage>
</organism>
<evidence type="ECO:0000259" key="12">
    <source>
        <dbReference type="PROSITE" id="PS50004"/>
    </source>
</evidence>
<dbReference type="Proteomes" id="UP001431209">
    <property type="component" value="Unassembled WGS sequence"/>
</dbReference>
<keyword evidence="5" id="KW-1003">Cell membrane</keyword>
<comment type="similarity">
    <text evidence="4">Belongs to the copine family.</text>
</comment>
<evidence type="ECO:0000256" key="5">
    <source>
        <dbReference type="ARBA" id="ARBA00022475"/>
    </source>
</evidence>
<comment type="subcellular location">
    <subcellularLocation>
        <location evidence="2">Cell membrane</location>
    </subcellularLocation>
    <subcellularLocation>
        <location evidence="3">Cytoplasm</location>
    </subcellularLocation>
    <subcellularLocation>
        <location evidence="1">Nucleus</location>
    </subcellularLocation>
</comment>
<dbReference type="PANTHER" id="PTHR10857:SF106">
    <property type="entry name" value="C2 DOMAIN-CONTAINING PROTEIN"/>
    <property type="match status" value="1"/>
</dbReference>
<dbReference type="PANTHER" id="PTHR10857">
    <property type="entry name" value="COPINE"/>
    <property type="match status" value="1"/>
</dbReference>
<sequence>MEDELKTQVELSFACSNLKNMDLLSLSDPQIILYMRESFIQPWNEVGRTEIIWNNLNPRFVKSIPVTYCFEKNQMCRFVVIDIDDKTTTNADKQDFIGQIDCTLAEIVTFRGSLFRKELFDPTHPNDNKRGEIAIRSEQVSVQNALITFTNGLRAEKLDKKDFFGTSGMLLHFTHPFIIISRVTENGEFQPVHRTEFYKRNLNPTWRPFSITSQKLCNGDDQRTLRFECYDYNNNGKHNLIGSCDTSLSELLKNQPLQFQLIHPDKKLKKKKYINSGTLFINNVTFEQRYTFLEYIKGGYEINLMVAIDFTASNGDPLDPNSLHYRNTYPSMNQYQMALNSIGAILDYYDADHSYPVYGFGAKIPPEYNVSHCFPCNLDQRMLNVTGVPGIMRAYEHAASRVVLHGPTNFSQIINQAALLARSSANVYQILLIVTDGVISDMAATTREIVLASQLPLSIIIVGVGDADFTNMDILDADDVPLSFNGENMSRDIVQFVPFTKFKNSPMEKLAESVLEEIPEQFCSYMRMKKIEPGLDRKHSLSELKRNLMYDVNNKPSNC</sequence>
<dbReference type="CDD" id="cd04047">
    <property type="entry name" value="C2B_Copine"/>
    <property type="match status" value="1"/>
</dbReference>
<keyword evidence="11" id="KW-0539">Nucleus</keyword>
<dbReference type="InterPro" id="IPR000008">
    <property type="entry name" value="C2_dom"/>
</dbReference>
<keyword evidence="14" id="KW-1185">Reference proteome</keyword>
<dbReference type="SMART" id="SM00239">
    <property type="entry name" value="C2"/>
    <property type="match status" value="2"/>
</dbReference>
<dbReference type="GO" id="GO:0005634">
    <property type="term" value="C:nucleus"/>
    <property type="evidence" value="ECO:0007669"/>
    <property type="project" value="UniProtKB-SubCell"/>
</dbReference>
<name>A0AAW2YVC6_9EUKA</name>
<dbReference type="SUPFAM" id="SSF53300">
    <property type="entry name" value="vWA-like"/>
    <property type="match status" value="1"/>
</dbReference>
<dbReference type="GO" id="GO:0005737">
    <property type="term" value="C:cytoplasm"/>
    <property type="evidence" value="ECO:0007669"/>
    <property type="project" value="UniProtKB-SubCell"/>
</dbReference>
<dbReference type="InterPro" id="IPR036465">
    <property type="entry name" value="vWFA_dom_sf"/>
</dbReference>
<dbReference type="GO" id="GO:0005544">
    <property type="term" value="F:calcium-dependent phospholipid binding"/>
    <property type="evidence" value="ECO:0007669"/>
    <property type="project" value="InterPro"/>
</dbReference>
<protein>
    <recommendedName>
        <fullName evidence="12">C2 domain-containing protein</fullName>
    </recommendedName>
</protein>
<dbReference type="SMART" id="SM00327">
    <property type="entry name" value="VWA"/>
    <property type="match status" value="1"/>
</dbReference>
<dbReference type="Pfam" id="PF07002">
    <property type="entry name" value="Copine"/>
    <property type="match status" value="1"/>
</dbReference>
<feature type="domain" description="C2" evidence="12">
    <location>
        <begin position="1"/>
        <end position="117"/>
    </location>
</feature>
<dbReference type="InterPro" id="IPR035892">
    <property type="entry name" value="C2_domain_sf"/>
</dbReference>
<reference evidence="13 14" key="1">
    <citation type="submission" date="2024-03" db="EMBL/GenBank/DDBJ databases">
        <title>The Acrasis kona genome and developmental transcriptomes reveal deep origins of eukaryotic multicellular pathways.</title>
        <authorList>
            <person name="Sheikh S."/>
            <person name="Fu C.-J."/>
            <person name="Brown M.W."/>
            <person name="Baldauf S.L."/>
        </authorList>
    </citation>
    <scope>NUCLEOTIDE SEQUENCE [LARGE SCALE GENOMIC DNA]</scope>
    <source>
        <strain evidence="13 14">ATCC MYA-3509</strain>
    </source>
</reference>
<keyword evidence="6" id="KW-0963">Cytoplasm</keyword>
<proteinExistence type="inferred from homology"/>
<dbReference type="EMBL" id="JAOPGA020000732">
    <property type="protein sequence ID" value="KAL0481100.1"/>
    <property type="molecule type" value="Genomic_DNA"/>
</dbReference>
<comment type="caution">
    <text evidence="13">The sequence shown here is derived from an EMBL/GenBank/DDBJ whole genome shotgun (WGS) entry which is preliminary data.</text>
</comment>
<evidence type="ECO:0000256" key="7">
    <source>
        <dbReference type="ARBA" id="ARBA00022723"/>
    </source>
</evidence>
<dbReference type="InterPro" id="IPR002035">
    <property type="entry name" value="VWF_A"/>
</dbReference>
<evidence type="ECO:0000313" key="14">
    <source>
        <dbReference type="Proteomes" id="UP001431209"/>
    </source>
</evidence>
<evidence type="ECO:0000256" key="3">
    <source>
        <dbReference type="ARBA" id="ARBA00004496"/>
    </source>
</evidence>
<keyword evidence="10" id="KW-0472">Membrane</keyword>
<evidence type="ECO:0000256" key="6">
    <source>
        <dbReference type="ARBA" id="ARBA00022490"/>
    </source>
</evidence>
<dbReference type="AlphaFoldDB" id="A0AAW2YVC6"/>
<evidence type="ECO:0000256" key="4">
    <source>
        <dbReference type="ARBA" id="ARBA00009048"/>
    </source>
</evidence>
<dbReference type="SUPFAM" id="SSF49562">
    <property type="entry name" value="C2 domain (Calcium/lipid-binding domain, CaLB)"/>
    <property type="match status" value="2"/>
</dbReference>
<dbReference type="InterPro" id="IPR037768">
    <property type="entry name" value="C2B_Copine"/>
</dbReference>
<keyword evidence="9" id="KW-0106">Calcium</keyword>
<dbReference type="Gene3D" id="2.60.40.150">
    <property type="entry name" value="C2 domain"/>
    <property type="match status" value="2"/>
</dbReference>
<dbReference type="Pfam" id="PF00168">
    <property type="entry name" value="C2"/>
    <property type="match status" value="2"/>
</dbReference>
<evidence type="ECO:0000256" key="11">
    <source>
        <dbReference type="ARBA" id="ARBA00023242"/>
    </source>
</evidence>
<dbReference type="InterPro" id="IPR010734">
    <property type="entry name" value="Copine_C"/>
</dbReference>
<dbReference type="GO" id="GO:0071277">
    <property type="term" value="P:cellular response to calcium ion"/>
    <property type="evidence" value="ECO:0007669"/>
    <property type="project" value="TreeGrafter"/>
</dbReference>
<dbReference type="InterPro" id="IPR045052">
    <property type="entry name" value="Copine"/>
</dbReference>
<feature type="domain" description="C2" evidence="12">
    <location>
        <begin position="129"/>
        <end position="261"/>
    </location>
</feature>
<evidence type="ECO:0000256" key="2">
    <source>
        <dbReference type="ARBA" id="ARBA00004236"/>
    </source>
</evidence>
<evidence type="ECO:0000256" key="1">
    <source>
        <dbReference type="ARBA" id="ARBA00004123"/>
    </source>
</evidence>
<accession>A0AAW2YVC6</accession>